<comment type="caution">
    <text evidence="1">The sequence shown here is derived from an EMBL/GenBank/DDBJ whole genome shotgun (WGS) entry which is preliminary data.</text>
</comment>
<gene>
    <name evidence="1" type="ORF">J2X78_000489</name>
</gene>
<proteinExistence type="predicted"/>
<organism evidence="1 2">
    <name type="scientific">Pedobacter africanus</name>
    <dbReference type="NCBI Taxonomy" id="151894"/>
    <lineage>
        <taxon>Bacteria</taxon>
        <taxon>Pseudomonadati</taxon>
        <taxon>Bacteroidota</taxon>
        <taxon>Sphingobacteriia</taxon>
        <taxon>Sphingobacteriales</taxon>
        <taxon>Sphingobacteriaceae</taxon>
        <taxon>Pedobacter</taxon>
    </lineage>
</organism>
<reference evidence="1" key="1">
    <citation type="submission" date="2023-07" db="EMBL/GenBank/DDBJ databases">
        <title>Sorghum-associated microbial communities from plants grown in Nebraska, USA.</title>
        <authorList>
            <person name="Schachtman D."/>
        </authorList>
    </citation>
    <scope>NUCLEOTIDE SEQUENCE</scope>
    <source>
        <strain evidence="1">2697</strain>
    </source>
</reference>
<protein>
    <submittedName>
        <fullName evidence="1">Dihydrofolate reductase</fullName>
    </submittedName>
</protein>
<sequence length="176" mass="19380">MKISIYIATSANGFISNSRNNPDWLSPAYGEGFYAICQKTKAVVMGKTTYDILAPDYLPLKTEGTTVVLTSNQDLVPPNQTVVFTQERPTEIVKRLESAGHDEAVIIGGAMTMSSFLNAGLVSDIYFVVEPTLFAAGLPLVQEMKMDLKLKLISVNKLNEDTVQLHYKFIDSPFVP</sequence>
<keyword evidence="2" id="KW-1185">Reference proteome</keyword>
<dbReference type="EMBL" id="JAVDTF010000001">
    <property type="protein sequence ID" value="MDR6781937.1"/>
    <property type="molecule type" value="Genomic_DNA"/>
</dbReference>
<accession>A0ACC6KRW5</accession>
<evidence type="ECO:0000313" key="2">
    <source>
        <dbReference type="Proteomes" id="UP001246858"/>
    </source>
</evidence>
<dbReference type="Proteomes" id="UP001246858">
    <property type="component" value="Unassembled WGS sequence"/>
</dbReference>
<name>A0ACC6KRW5_9SPHI</name>
<evidence type="ECO:0000313" key="1">
    <source>
        <dbReference type="EMBL" id="MDR6781937.1"/>
    </source>
</evidence>